<accession>A0A4R4PRQ6</accession>
<comment type="caution">
    <text evidence="1">The sequence shown here is derived from an EMBL/GenBank/DDBJ whole genome shotgun (WGS) entry which is preliminary data.</text>
</comment>
<sequence length="167" mass="17787">MRRWVGISLVVTSCFALVGCSPGIAGELGLMRDDKGNISAVLQICEGHIEYVALNLQGPGITNSPGEGPDLLGEWESDSEVGKGFVQFDLAHGGNGWKVVTPLAARNPASTFSITSWSMDNTWTALGPQFKTSDLANLKPGEVMVMPDDGSLGNRVQTLDDFKRSCS</sequence>
<evidence type="ECO:0008006" key="3">
    <source>
        <dbReference type="Google" id="ProtNLM"/>
    </source>
</evidence>
<reference evidence="1 2" key="1">
    <citation type="submission" date="2019-03" db="EMBL/GenBank/DDBJ databases">
        <title>Draft genome sequences of novel Actinobacteria.</title>
        <authorList>
            <person name="Sahin N."/>
            <person name="Ay H."/>
            <person name="Saygin H."/>
        </authorList>
    </citation>
    <scope>NUCLEOTIDE SEQUENCE [LARGE SCALE GENOMIC DNA]</scope>
    <source>
        <strain evidence="1 2">JCM 30547</strain>
    </source>
</reference>
<evidence type="ECO:0000313" key="1">
    <source>
        <dbReference type="EMBL" id="TDC24934.1"/>
    </source>
</evidence>
<name>A0A4R4PRQ6_9ACTN</name>
<dbReference type="AlphaFoldDB" id="A0A4R4PRQ6"/>
<protein>
    <recommendedName>
        <fullName evidence="3">Lipoprotein</fullName>
    </recommendedName>
</protein>
<dbReference type="OrthoDB" id="3821008at2"/>
<organism evidence="1 2">
    <name type="scientific">Kribbella albertanoniae</name>
    <dbReference type="NCBI Taxonomy" id="1266829"/>
    <lineage>
        <taxon>Bacteria</taxon>
        <taxon>Bacillati</taxon>
        <taxon>Actinomycetota</taxon>
        <taxon>Actinomycetes</taxon>
        <taxon>Propionibacteriales</taxon>
        <taxon>Kribbellaceae</taxon>
        <taxon>Kribbella</taxon>
    </lineage>
</organism>
<gene>
    <name evidence="1" type="ORF">E1261_25150</name>
</gene>
<proteinExistence type="predicted"/>
<keyword evidence="2" id="KW-1185">Reference proteome</keyword>
<dbReference type="Proteomes" id="UP000295075">
    <property type="component" value="Unassembled WGS sequence"/>
</dbReference>
<dbReference type="RefSeq" id="WP_132410567.1">
    <property type="nucleotide sequence ID" value="NZ_SMKA01000131.1"/>
</dbReference>
<dbReference type="PROSITE" id="PS51257">
    <property type="entry name" value="PROKAR_LIPOPROTEIN"/>
    <property type="match status" value="1"/>
</dbReference>
<dbReference type="EMBL" id="SMKA01000131">
    <property type="protein sequence ID" value="TDC24934.1"/>
    <property type="molecule type" value="Genomic_DNA"/>
</dbReference>
<evidence type="ECO:0000313" key="2">
    <source>
        <dbReference type="Proteomes" id="UP000295075"/>
    </source>
</evidence>